<feature type="compositionally biased region" description="Basic and acidic residues" evidence="1">
    <location>
        <begin position="294"/>
        <end position="312"/>
    </location>
</feature>
<feature type="region of interest" description="Disordered" evidence="1">
    <location>
        <begin position="278"/>
        <end position="312"/>
    </location>
</feature>
<feature type="region of interest" description="Disordered" evidence="1">
    <location>
        <begin position="90"/>
        <end position="183"/>
    </location>
</feature>
<dbReference type="Proteomes" id="UP001341840">
    <property type="component" value="Unassembled WGS sequence"/>
</dbReference>
<feature type="compositionally biased region" description="Basic and acidic residues" evidence="1">
    <location>
        <begin position="90"/>
        <end position="116"/>
    </location>
</feature>
<evidence type="ECO:0000256" key="1">
    <source>
        <dbReference type="SAM" id="MobiDB-lite"/>
    </source>
</evidence>
<comment type="caution">
    <text evidence="2">The sequence shown here is derived from an EMBL/GenBank/DDBJ whole genome shotgun (WGS) entry which is preliminary data.</text>
</comment>
<accession>A0ABU6UTB4</accession>
<dbReference type="EMBL" id="JASCZI010122459">
    <property type="protein sequence ID" value="MED6164334.1"/>
    <property type="molecule type" value="Genomic_DNA"/>
</dbReference>
<feature type="compositionally biased region" description="Basic and acidic residues" evidence="1">
    <location>
        <begin position="130"/>
        <end position="139"/>
    </location>
</feature>
<feature type="compositionally biased region" description="Polar residues" evidence="1">
    <location>
        <begin position="278"/>
        <end position="293"/>
    </location>
</feature>
<reference evidence="2 3" key="1">
    <citation type="journal article" date="2023" name="Plants (Basel)">
        <title>Bridging the Gap: Combining Genomics and Transcriptomics Approaches to Understand Stylosanthes scabra, an Orphan Legume from the Brazilian Caatinga.</title>
        <authorList>
            <person name="Ferreira-Neto J.R.C."/>
            <person name="da Silva M.D."/>
            <person name="Binneck E."/>
            <person name="de Melo N.F."/>
            <person name="da Silva R.H."/>
            <person name="de Melo A.L.T.M."/>
            <person name="Pandolfi V."/>
            <person name="Bustamante F.O."/>
            <person name="Brasileiro-Vidal A.C."/>
            <person name="Benko-Iseppon A.M."/>
        </authorList>
    </citation>
    <scope>NUCLEOTIDE SEQUENCE [LARGE SCALE GENOMIC DNA]</scope>
    <source>
        <tissue evidence="2">Leaves</tissue>
    </source>
</reference>
<proteinExistence type="predicted"/>
<evidence type="ECO:0000313" key="2">
    <source>
        <dbReference type="EMBL" id="MED6164334.1"/>
    </source>
</evidence>
<evidence type="ECO:0000313" key="3">
    <source>
        <dbReference type="Proteomes" id="UP001341840"/>
    </source>
</evidence>
<sequence length="312" mass="35022">MDFSQAIPAPYSTDPAKQICRFVPHSFKEIKAFLSENLLTRTFYDPIPCRSSNFVTRNFIKWWDAYYKQYNRSLDEMIAGINRKKEQIKENEKVAQEEQAAQKRKAEQVAPKKVEPSKTTSKRARTNSKKPSENAELPKESIPSGVPLKSTLASERPQTPESAQSASGNSLDVSSKSKESSNSKDKPIKALFFFVNRKRDLIQEVISNTPKVPIQVGSIKGIQIDPRIQFKDKLEETRVASVEKIKQSMKPLPPIPVVEIDGGDPDLADLLQMISESKVGSEQGISNSVNKSISQEKQKEDTPIQKARSESL</sequence>
<keyword evidence="3" id="KW-1185">Reference proteome</keyword>
<name>A0ABU6UTB4_9FABA</name>
<feature type="compositionally biased region" description="Polar residues" evidence="1">
    <location>
        <begin position="151"/>
        <end position="173"/>
    </location>
</feature>
<gene>
    <name evidence="2" type="ORF">PIB30_088827</name>
</gene>
<organism evidence="2 3">
    <name type="scientific">Stylosanthes scabra</name>
    <dbReference type="NCBI Taxonomy" id="79078"/>
    <lineage>
        <taxon>Eukaryota</taxon>
        <taxon>Viridiplantae</taxon>
        <taxon>Streptophyta</taxon>
        <taxon>Embryophyta</taxon>
        <taxon>Tracheophyta</taxon>
        <taxon>Spermatophyta</taxon>
        <taxon>Magnoliopsida</taxon>
        <taxon>eudicotyledons</taxon>
        <taxon>Gunneridae</taxon>
        <taxon>Pentapetalae</taxon>
        <taxon>rosids</taxon>
        <taxon>fabids</taxon>
        <taxon>Fabales</taxon>
        <taxon>Fabaceae</taxon>
        <taxon>Papilionoideae</taxon>
        <taxon>50 kb inversion clade</taxon>
        <taxon>dalbergioids sensu lato</taxon>
        <taxon>Dalbergieae</taxon>
        <taxon>Pterocarpus clade</taxon>
        <taxon>Stylosanthes</taxon>
    </lineage>
</organism>
<protein>
    <submittedName>
        <fullName evidence="2">Uncharacterized protein</fullName>
    </submittedName>
</protein>